<dbReference type="EMBL" id="LT629710">
    <property type="protein sequence ID" value="SDP30553.1"/>
    <property type="molecule type" value="Genomic_DNA"/>
</dbReference>
<dbReference type="PANTHER" id="PTHR43027:SF2">
    <property type="entry name" value="TRANSPORT PERMEASE PROTEIN"/>
    <property type="match status" value="1"/>
</dbReference>
<comment type="similarity">
    <text evidence="6">Belongs to the ABC-2 integral membrane protein family.</text>
</comment>
<dbReference type="GO" id="GO:0043190">
    <property type="term" value="C:ATP-binding cassette (ABC) transporter complex"/>
    <property type="evidence" value="ECO:0007669"/>
    <property type="project" value="InterPro"/>
</dbReference>
<gene>
    <name evidence="8" type="ORF">SAMN04515671_3653</name>
</gene>
<keyword evidence="2 6" id="KW-0812">Transmembrane</keyword>
<feature type="domain" description="ABC transmembrane type-2" evidence="7">
    <location>
        <begin position="121"/>
        <end position="352"/>
    </location>
</feature>
<evidence type="ECO:0000256" key="4">
    <source>
        <dbReference type="ARBA" id="ARBA00023136"/>
    </source>
</evidence>
<evidence type="ECO:0000256" key="3">
    <source>
        <dbReference type="ARBA" id="ARBA00022989"/>
    </source>
</evidence>
<proteinExistence type="inferred from homology"/>
<evidence type="ECO:0000256" key="1">
    <source>
        <dbReference type="ARBA" id="ARBA00004141"/>
    </source>
</evidence>
<dbReference type="PANTHER" id="PTHR43027">
    <property type="entry name" value="DOXORUBICIN RESISTANCE ABC TRANSPORTER PERMEASE PROTEIN DRRC-RELATED"/>
    <property type="match status" value="1"/>
</dbReference>
<dbReference type="STRING" id="1090615.SAMN04515671_3653"/>
<evidence type="ECO:0000256" key="5">
    <source>
        <dbReference type="ARBA" id="ARBA00023251"/>
    </source>
</evidence>
<accession>A0A1H0RM49</accession>
<evidence type="ECO:0000313" key="8">
    <source>
        <dbReference type="EMBL" id="SDP30553.1"/>
    </source>
</evidence>
<dbReference type="InterPro" id="IPR047817">
    <property type="entry name" value="ABC2_TM_bact-type"/>
</dbReference>
<dbReference type="PROSITE" id="PS51012">
    <property type="entry name" value="ABC_TM2"/>
    <property type="match status" value="1"/>
</dbReference>
<keyword evidence="9" id="KW-1185">Reference proteome</keyword>
<keyword evidence="4 6" id="KW-0472">Membrane</keyword>
<sequence>MTAFRALSAAMFKGFIRDRMTVFFTILFPMFFIIIFGLVFTSSGSSKAKVVEVGPVPVIDSLPAAARSALGQTVTLTRSSSIDDALAAVRKGDITAAVEQQGNRLVLHYSNADQVASATVQGIFSAFINQTNLAVTGVPARYELATAQVEDLSLKAIQYIAPQMIAYGVSVGAVFGAAMTLITWREKKVLRRLRLAPLRTSTVIGSRVAVSLAVAVLQLIIFVGFSMLPFLGLQLRGAWYMSVPLVLAGTMAFLSIGLFVGAVAKTAEGGSGLANLITLPMAFLSGAFIPIESAPGWLVTVSKFMPLGYLVTGMKDVMVRGQGPASALVPIAILLAFAVVVTALASRLFRWDSA</sequence>
<feature type="transmembrane region" description="Helical" evidence="6">
    <location>
        <begin position="237"/>
        <end position="260"/>
    </location>
</feature>
<dbReference type="AlphaFoldDB" id="A0A1H0RM49"/>
<evidence type="ECO:0000259" key="7">
    <source>
        <dbReference type="PROSITE" id="PS51012"/>
    </source>
</evidence>
<keyword evidence="6" id="KW-0813">Transport</keyword>
<dbReference type="GO" id="GO:0140359">
    <property type="term" value="F:ABC-type transporter activity"/>
    <property type="evidence" value="ECO:0007669"/>
    <property type="project" value="InterPro"/>
</dbReference>
<keyword evidence="3 6" id="KW-1133">Transmembrane helix</keyword>
<reference evidence="8 9" key="1">
    <citation type="submission" date="2016-10" db="EMBL/GenBank/DDBJ databases">
        <authorList>
            <person name="de Groot N.N."/>
        </authorList>
    </citation>
    <scope>NUCLEOTIDE SEQUENCE [LARGE SCALE GENOMIC DNA]</scope>
    <source>
        <strain evidence="9">P4-7,KCTC 19426,CECT 7604</strain>
    </source>
</reference>
<dbReference type="RefSeq" id="WP_231988179.1">
    <property type="nucleotide sequence ID" value="NZ_LT629710.1"/>
</dbReference>
<organism evidence="8 9">
    <name type="scientific">Nakamurella panacisegetis</name>
    <dbReference type="NCBI Taxonomy" id="1090615"/>
    <lineage>
        <taxon>Bacteria</taxon>
        <taxon>Bacillati</taxon>
        <taxon>Actinomycetota</taxon>
        <taxon>Actinomycetes</taxon>
        <taxon>Nakamurellales</taxon>
        <taxon>Nakamurellaceae</taxon>
        <taxon>Nakamurella</taxon>
    </lineage>
</organism>
<evidence type="ECO:0000256" key="2">
    <source>
        <dbReference type="ARBA" id="ARBA00022692"/>
    </source>
</evidence>
<feature type="transmembrane region" description="Helical" evidence="6">
    <location>
        <begin position="326"/>
        <end position="349"/>
    </location>
</feature>
<feature type="transmembrane region" description="Helical" evidence="6">
    <location>
        <begin position="204"/>
        <end position="231"/>
    </location>
</feature>
<dbReference type="Proteomes" id="UP000198741">
    <property type="component" value="Chromosome I"/>
</dbReference>
<dbReference type="InterPro" id="IPR013525">
    <property type="entry name" value="ABC2_TM"/>
</dbReference>
<dbReference type="InterPro" id="IPR000412">
    <property type="entry name" value="ABC_2_transport"/>
</dbReference>
<protein>
    <recommendedName>
        <fullName evidence="6">Transport permease protein</fullName>
    </recommendedName>
</protein>
<name>A0A1H0RM49_9ACTN</name>
<feature type="transmembrane region" description="Helical" evidence="6">
    <location>
        <begin position="21"/>
        <end position="40"/>
    </location>
</feature>
<keyword evidence="5" id="KW-0046">Antibiotic resistance</keyword>
<dbReference type="PRINTS" id="PR00164">
    <property type="entry name" value="ABC2TRNSPORT"/>
</dbReference>
<feature type="transmembrane region" description="Helical" evidence="6">
    <location>
        <begin position="272"/>
        <end position="291"/>
    </location>
</feature>
<dbReference type="GO" id="GO:0046677">
    <property type="term" value="P:response to antibiotic"/>
    <property type="evidence" value="ECO:0007669"/>
    <property type="project" value="UniProtKB-KW"/>
</dbReference>
<evidence type="ECO:0000313" key="9">
    <source>
        <dbReference type="Proteomes" id="UP000198741"/>
    </source>
</evidence>
<keyword evidence="6" id="KW-1003">Cell membrane</keyword>
<evidence type="ECO:0000256" key="6">
    <source>
        <dbReference type="RuleBase" id="RU361157"/>
    </source>
</evidence>
<dbReference type="InterPro" id="IPR052902">
    <property type="entry name" value="ABC-2_transporter"/>
</dbReference>
<comment type="subcellular location">
    <subcellularLocation>
        <location evidence="6">Cell membrane</location>
        <topology evidence="6">Multi-pass membrane protein</topology>
    </subcellularLocation>
    <subcellularLocation>
        <location evidence="1">Membrane</location>
        <topology evidence="1">Multi-pass membrane protein</topology>
    </subcellularLocation>
</comment>
<feature type="transmembrane region" description="Helical" evidence="6">
    <location>
        <begin position="164"/>
        <end position="184"/>
    </location>
</feature>
<dbReference type="Pfam" id="PF12698">
    <property type="entry name" value="ABC2_membrane_3"/>
    <property type="match status" value="1"/>
</dbReference>